<evidence type="ECO:0000313" key="2">
    <source>
        <dbReference type="EMBL" id="OCL11526.1"/>
    </source>
</evidence>
<dbReference type="EMBL" id="KV749029">
    <property type="protein sequence ID" value="OCL11526.1"/>
    <property type="molecule type" value="Genomic_DNA"/>
</dbReference>
<feature type="region of interest" description="Disordered" evidence="1">
    <location>
        <begin position="371"/>
        <end position="409"/>
    </location>
</feature>
<reference evidence="2 3" key="1">
    <citation type="journal article" date="2016" name="Nat. Commun.">
        <title>Ectomycorrhizal ecology is imprinted in the genome of the dominant symbiotic fungus Cenococcum geophilum.</title>
        <authorList>
            <consortium name="DOE Joint Genome Institute"/>
            <person name="Peter M."/>
            <person name="Kohler A."/>
            <person name="Ohm R.A."/>
            <person name="Kuo A."/>
            <person name="Krutzmann J."/>
            <person name="Morin E."/>
            <person name="Arend M."/>
            <person name="Barry K.W."/>
            <person name="Binder M."/>
            <person name="Choi C."/>
            <person name="Clum A."/>
            <person name="Copeland A."/>
            <person name="Grisel N."/>
            <person name="Haridas S."/>
            <person name="Kipfer T."/>
            <person name="LaButti K."/>
            <person name="Lindquist E."/>
            <person name="Lipzen A."/>
            <person name="Maire R."/>
            <person name="Meier B."/>
            <person name="Mihaltcheva S."/>
            <person name="Molinier V."/>
            <person name="Murat C."/>
            <person name="Poggeler S."/>
            <person name="Quandt C.A."/>
            <person name="Sperisen C."/>
            <person name="Tritt A."/>
            <person name="Tisserant E."/>
            <person name="Crous P.W."/>
            <person name="Henrissat B."/>
            <person name="Nehls U."/>
            <person name="Egli S."/>
            <person name="Spatafora J.W."/>
            <person name="Grigoriev I.V."/>
            <person name="Martin F.M."/>
        </authorList>
    </citation>
    <scope>NUCLEOTIDE SEQUENCE [LARGE SCALE GENOMIC DNA]</scope>
    <source>
        <strain evidence="2 3">CBS 207.34</strain>
    </source>
</reference>
<feature type="compositionally biased region" description="Basic and acidic residues" evidence="1">
    <location>
        <begin position="262"/>
        <end position="273"/>
    </location>
</feature>
<dbReference type="AlphaFoldDB" id="A0A8E2F6T3"/>
<feature type="region of interest" description="Disordered" evidence="1">
    <location>
        <begin position="232"/>
        <end position="278"/>
    </location>
</feature>
<evidence type="ECO:0000313" key="3">
    <source>
        <dbReference type="Proteomes" id="UP000250140"/>
    </source>
</evidence>
<sequence length="532" mass="58943">MSHCYPPGKVMRRNERLNVTILAEQPFAAMFQCPHLHALSEGSSSPYCSADEMDTPWKTSCDPFESSDGSKRHSKIADTILSEVADWLDLNERDNMWAVRRRHLQRALPTPNEIAAHFATHPQTASSISESAEPSEVLLHLIAIQILASCYTLSQPLGAASLPSSLYLSKREPEFITSLRLHTQSRYYPAAGHHARNSSRDSSWPGLYSGPSPEDKLAEEVSRRRLLKRHGFGEDGSSTVLLESRKDLSKLTDGSPPSNSDSESRHQSADSHNSDSSSEECCFKKAWHSRRNPQKDPAKPICEGIQRHISTHSSSHSHASSKQETHRSNRPYPHYHMAIRPVLHAEPHPLFVQPVKHLHLRRTRSVPRHIRNMTTPSTSSLPYSRRNSSAPAITLPAPTRTSVIPQARHGSASTELLTALEFLNETQLGATSPQESIAEMPDIPASELSPSKSAETPVVGPSPQRQVRFASRGFSEPHEADSSEYSSAQSETGEGGEERGNVEGEEGSDEGDWSEDSEDRSGKRHRIRLTTV</sequence>
<keyword evidence="3" id="KW-1185">Reference proteome</keyword>
<evidence type="ECO:0000256" key="1">
    <source>
        <dbReference type="SAM" id="MobiDB-lite"/>
    </source>
</evidence>
<proteinExistence type="predicted"/>
<feature type="region of interest" description="Disordered" evidence="1">
    <location>
        <begin position="444"/>
        <end position="532"/>
    </location>
</feature>
<name>A0A8E2F6T3_9PEZI</name>
<protein>
    <submittedName>
        <fullName evidence="2">Uncharacterized protein</fullName>
    </submittedName>
</protein>
<feature type="compositionally biased region" description="Polar residues" evidence="1">
    <location>
        <begin position="372"/>
        <end position="391"/>
    </location>
</feature>
<dbReference type="Proteomes" id="UP000250140">
    <property type="component" value="Unassembled WGS sequence"/>
</dbReference>
<feature type="compositionally biased region" description="Basic residues" evidence="1">
    <location>
        <begin position="522"/>
        <end position="532"/>
    </location>
</feature>
<feature type="region of interest" description="Disordered" evidence="1">
    <location>
        <begin position="310"/>
        <end position="332"/>
    </location>
</feature>
<gene>
    <name evidence="2" type="ORF">AOQ84DRAFT_373900</name>
</gene>
<feature type="compositionally biased region" description="Low complexity" evidence="1">
    <location>
        <begin position="311"/>
        <end position="320"/>
    </location>
</feature>
<feature type="region of interest" description="Disordered" evidence="1">
    <location>
        <begin position="190"/>
        <end position="216"/>
    </location>
</feature>
<dbReference type="OrthoDB" id="3946545at2759"/>
<feature type="compositionally biased region" description="Acidic residues" evidence="1">
    <location>
        <begin position="503"/>
        <end position="518"/>
    </location>
</feature>
<organism evidence="2 3">
    <name type="scientific">Glonium stellatum</name>
    <dbReference type="NCBI Taxonomy" id="574774"/>
    <lineage>
        <taxon>Eukaryota</taxon>
        <taxon>Fungi</taxon>
        <taxon>Dikarya</taxon>
        <taxon>Ascomycota</taxon>
        <taxon>Pezizomycotina</taxon>
        <taxon>Dothideomycetes</taxon>
        <taxon>Pleosporomycetidae</taxon>
        <taxon>Gloniales</taxon>
        <taxon>Gloniaceae</taxon>
        <taxon>Glonium</taxon>
    </lineage>
</organism>
<accession>A0A8E2F6T3</accession>